<feature type="region of interest" description="Disordered" evidence="1">
    <location>
        <begin position="430"/>
        <end position="474"/>
    </location>
</feature>
<evidence type="ECO:0000313" key="2">
    <source>
        <dbReference type="EMBL" id="KKM70160.1"/>
    </source>
</evidence>
<evidence type="ECO:0000256" key="1">
    <source>
        <dbReference type="SAM" id="MobiDB-lite"/>
    </source>
</evidence>
<sequence length="654" mass="72360">MSILDQVKIGLRAATNTRSGEDIETRLDAMLKSGEMDVLLADNELYKQTVRTTKSFLQVRKTSSELLSFYSMLVRSIGKDDLPPHGDPSRDHILAEFWKKEPILAGAVYSMSAKMTALPWTVVGPKVEAKYYAELLTRASSMEGYDWGGFISASAQDFYTTDRGVKWETPKIGSRLIGKLADLGHIDTLQCAPTGNTKKPMFYLSEVTGQQRYFRPGEFIQFSSLPSARERHLGQGFCASSRAWRAAKLLLGLHDYDEQKLNNLPPEGIASVSGLTMDEFQDAIALWKASREQHQSFTFPQVLWLIGSNPAAQVKTEITGFSQLPESFDRDTVIEQYVNTLALVFGVDAREFWPISTSSMGTAAESEIQHLKAKGKGPGEFVSIVERKLNGEFPEGTEFGFDTQDINEDKQAAEIAKLWIEALLPLVTGGAPGGPKMETNPSPSPASGNGKTESVSAQESPPVSSATGPVEGSGEKIITTQEFLRLLADRGVIPNYLVSDERVVVTDSGISEKEYYEEIYKWRYKEGVLTPERLPTYTIMPYQIDKNGVLTGDIDRTIANAMYDSKTPENGKYPSKTDDLDDVLIRMKQTGDDILEGNRNIRGKPIPGKEALRGSKITQAALKAELDRWRNHPLLAKYVPTVEEGDNSILGKVE</sequence>
<reference evidence="2" key="1">
    <citation type="journal article" date="2015" name="Nature">
        <title>Complex archaea that bridge the gap between prokaryotes and eukaryotes.</title>
        <authorList>
            <person name="Spang A."/>
            <person name="Saw J.H."/>
            <person name="Jorgensen S.L."/>
            <person name="Zaremba-Niedzwiedzka K."/>
            <person name="Martijn J."/>
            <person name="Lind A.E."/>
            <person name="van Eijk R."/>
            <person name="Schleper C."/>
            <person name="Guy L."/>
            <person name="Ettema T.J."/>
        </authorList>
    </citation>
    <scope>NUCLEOTIDE SEQUENCE</scope>
</reference>
<proteinExistence type="predicted"/>
<dbReference type="EMBL" id="LAZR01009868">
    <property type="protein sequence ID" value="KKM70160.1"/>
    <property type="molecule type" value="Genomic_DNA"/>
</dbReference>
<dbReference type="AlphaFoldDB" id="A0A0F9M0D1"/>
<accession>A0A0F9M0D1</accession>
<comment type="caution">
    <text evidence="2">The sequence shown here is derived from an EMBL/GenBank/DDBJ whole genome shotgun (WGS) entry which is preliminary data.</text>
</comment>
<name>A0A0F9M0D1_9ZZZZ</name>
<gene>
    <name evidence="2" type="ORF">LCGC14_1443530</name>
</gene>
<feature type="compositionally biased region" description="Polar residues" evidence="1">
    <location>
        <begin position="439"/>
        <end position="467"/>
    </location>
</feature>
<protein>
    <submittedName>
        <fullName evidence="2">Uncharacterized protein</fullName>
    </submittedName>
</protein>
<organism evidence="2">
    <name type="scientific">marine sediment metagenome</name>
    <dbReference type="NCBI Taxonomy" id="412755"/>
    <lineage>
        <taxon>unclassified sequences</taxon>
        <taxon>metagenomes</taxon>
        <taxon>ecological metagenomes</taxon>
    </lineage>
</organism>